<feature type="compositionally biased region" description="Basic and acidic residues" evidence="1">
    <location>
        <begin position="26"/>
        <end position="50"/>
    </location>
</feature>
<dbReference type="CDD" id="cd06577">
    <property type="entry name" value="PASTA_pknB"/>
    <property type="match status" value="1"/>
</dbReference>
<reference evidence="4 5" key="1">
    <citation type="submission" date="2024-10" db="EMBL/GenBank/DDBJ databases">
        <title>The Natural Products Discovery Center: Release of the First 8490 Sequenced Strains for Exploring Actinobacteria Biosynthetic Diversity.</title>
        <authorList>
            <person name="Kalkreuter E."/>
            <person name="Kautsar S.A."/>
            <person name="Yang D."/>
            <person name="Bader C.D."/>
            <person name="Teijaro C.N."/>
            <person name="Fluegel L."/>
            <person name="Davis C.M."/>
            <person name="Simpson J.R."/>
            <person name="Lauterbach L."/>
            <person name="Steele A.D."/>
            <person name="Gui C."/>
            <person name="Meng S."/>
            <person name="Li G."/>
            <person name="Viehrig K."/>
            <person name="Ye F."/>
            <person name="Su P."/>
            <person name="Kiefer A.F."/>
            <person name="Nichols A."/>
            <person name="Cepeda A.J."/>
            <person name="Yan W."/>
            <person name="Fan B."/>
            <person name="Jiang Y."/>
            <person name="Adhikari A."/>
            <person name="Zheng C.-J."/>
            <person name="Schuster L."/>
            <person name="Cowan T.M."/>
            <person name="Smanski M.J."/>
            <person name="Chevrette M.G."/>
            <person name="De Carvalho L.P.S."/>
            <person name="Shen B."/>
        </authorList>
    </citation>
    <scope>NUCLEOTIDE SEQUENCE [LARGE SCALE GENOMIC DNA]</scope>
    <source>
        <strain evidence="4 5">NPDC021253</strain>
    </source>
</reference>
<feature type="transmembrane region" description="Helical" evidence="2">
    <location>
        <begin position="104"/>
        <end position="124"/>
    </location>
</feature>
<dbReference type="InterPro" id="IPR005543">
    <property type="entry name" value="PASTA_dom"/>
</dbReference>
<dbReference type="SMART" id="SM00740">
    <property type="entry name" value="PASTA"/>
    <property type="match status" value="1"/>
</dbReference>
<protein>
    <submittedName>
        <fullName evidence="4">PASTA domain-containing protein</fullName>
    </submittedName>
</protein>
<evidence type="ECO:0000256" key="1">
    <source>
        <dbReference type="SAM" id="MobiDB-lite"/>
    </source>
</evidence>
<dbReference type="Gene3D" id="3.30.10.20">
    <property type="match status" value="1"/>
</dbReference>
<keyword evidence="5" id="KW-1185">Reference proteome</keyword>
<keyword evidence="2" id="KW-0472">Membrane</keyword>
<dbReference type="EMBL" id="JBIRPU010000002">
    <property type="protein sequence ID" value="MFI0791968.1"/>
    <property type="molecule type" value="Genomic_DNA"/>
</dbReference>
<feature type="region of interest" description="Disordered" evidence="1">
    <location>
        <begin position="1"/>
        <end position="95"/>
    </location>
</feature>
<dbReference type="Pfam" id="PF03793">
    <property type="entry name" value="PASTA"/>
    <property type="match status" value="1"/>
</dbReference>
<sequence>MSDDRQDPPPADDADDPIRPLPGPGDETRPQSRAGDETRPQPRSGDETRSLPRSGDTGRQPPAAPEVWSGRAGVPPPRPADYRDPAGEDWYAEDQPGRRWWTPILLGVLALLLAGLLGAGLWLLTSAGNSPGPGDTPSARPTTAPATTGAPTTEATTAGPSTTPPSTTPPSTTRPAVPMPPLVGLSRATAEQVLEQLGIEHRIEARESDQPAGTVIETDPGPGELVPAGEEVTLVVAAAPAPTTSAVGPSATTAAGPTP</sequence>
<dbReference type="RefSeq" id="WP_396676618.1">
    <property type="nucleotide sequence ID" value="NZ_JBIRPU010000002.1"/>
</dbReference>
<organism evidence="4 5">
    <name type="scientific">Micromonospora rubida</name>
    <dbReference type="NCBI Taxonomy" id="2697657"/>
    <lineage>
        <taxon>Bacteria</taxon>
        <taxon>Bacillati</taxon>
        <taxon>Actinomycetota</taxon>
        <taxon>Actinomycetes</taxon>
        <taxon>Micromonosporales</taxon>
        <taxon>Micromonosporaceae</taxon>
        <taxon>Micromonospora</taxon>
    </lineage>
</organism>
<keyword evidence="2" id="KW-1133">Transmembrane helix</keyword>
<feature type="compositionally biased region" description="Low complexity" evidence="1">
    <location>
        <begin position="136"/>
        <end position="161"/>
    </location>
</feature>
<dbReference type="Proteomes" id="UP001611075">
    <property type="component" value="Unassembled WGS sequence"/>
</dbReference>
<accession>A0ABW7SE53</accession>
<keyword evidence="2" id="KW-0812">Transmembrane</keyword>
<evidence type="ECO:0000256" key="2">
    <source>
        <dbReference type="SAM" id="Phobius"/>
    </source>
</evidence>
<evidence type="ECO:0000313" key="4">
    <source>
        <dbReference type="EMBL" id="MFI0791968.1"/>
    </source>
</evidence>
<gene>
    <name evidence="4" type="ORF">ACH4OY_04585</name>
</gene>
<name>A0ABW7SE53_9ACTN</name>
<proteinExistence type="predicted"/>
<feature type="domain" description="PASTA" evidence="3">
    <location>
        <begin position="173"/>
        <end position="238"/>
    </location>
</feature>
<feature type="region of interest" description="Disordered" evidence="1">
    <location>
        <begin position="130"/>
        <end position="180"/>
    </location>
</feature>
<evidence type="ECO:0000313" key="5">
    <source>
        <dbReference type="Proteomes" id="UP001611075"/>
    </source>
</evidence>
<comment type="caution">
    <text evidence="4">The sequence shown here is derived from an EMBL/GenBank/DDBJ whole genome shotgun (WGS) entry which is preliminary data.</text>
</comment>
<dbReference type="PROSITE" id="PS51178">
    <property type="entry name" value="PASTA"/>
    <property type="match status" value="1"/>
</dbReference>
<evidence type="ECO:0000259" key="3">
    <source>
        <dbReference type="PROSITE" id="PS51178"/>
    </source>
</evidence>
<feature type="region of interest" description="Disordered" evidence="1">
    <location>
        <begin position="207"/>
        <end position="226"/>
    </location>
</feature>